<organism evidence="8 9">
    <name type="scientific">Brassica carinata</name>
    <name type="common">Ethiopian mustard</name>
    <name type="synonym">Abyssinian cabbage</name>
    <dbReference type="NCBI Taxonomy" id="52824"/>
    <lineage>
        <taxon>Eukaryota</taxon>
        <taxon>Viridiplantae</taxon>
        <taxon>Streptophyta</taxon>
        <taxon>Embryophyta</taxon>
        <taxon>Tracheophyta</taxon>
        <taxon>Spermatophyta</taxon>
        <taxon>Magnoliopsida</taxon>
        <taxon>eudicotyledons</taxon>
        <taxon>Gunneridae</taxon>
        <taxon>Pentapetalae</taxon>
        <taxon>rosids</taxon>
        <taxon>malvids</taxon>
        <taxon>Brassicales</taxon>
        <taxon>Brassicaceae</taxon>
        <taxon>Brassiceae</taxon>
        <taxon>Brassica</taxon>
    </lineage>
</organism>
<evidence type="ECO:0000256" key="5">
    <source>
        <dbReference type="ARBA" id="ARBA00023157"/>
    </source>
</evidence>
<evidence type="ECO:0000256" key="6">
    <source>
        <dbReference type="ARBA" id="ARBA00038471"/>
    </source>
</evidence>
<dbReference type="GO" id="GO:0004857">
    <property type="term" value="F:enzyme inhibitor activity"/>
    <property type="evidence" value="ECO:0007669"/>
    <property type="project" value="InterPro"/>
</dbReference>
<accession>A0A8X7RFH7</accession>
<dbReference type="Gene3D" id="1.20.140.40">
    <property type="entry name" value="Invertase/pectin methylesterase inhibitor family protein"/>
    <property type="match status" value="1"/>
</dbReference>
<dbReference type="NCBIfam" id="TIGR01614">
    <property type="entry name" value="PME_inhib"/>
    <property type="match status" value="1"/>
</dbReference>
<keyword evidence="9" id="KW-1185">Reference proteome</keyword>
<keyword evidence="2" id="KW-0052">Apoplast</keyword>
<evidence type="ECO:0000313" key="9">
    <source>
        <dbReference type="Proteomes" id="UP000886595"/>
    </source>
</evidence>
<dbReference type="GO" id="GO:0048046">
    <property type="term" value="C:apoplast"/>
    <property type="evidence" value="ECO:0007669"/>
    <property type="project" value="UniProtKB-SubCell"/>
</dbReference>
<name>A0A8X7RFH7_BRACI</name>
<evidence type="ECO:0000256" key="2">
    <source>
        <dbReference type="ARBA" id="ARBA00022523"/>
    </source>
</evidence>
<keyword evidence="3" id="KW-0964">Secreted</keyword>
<evidence type="ECO:0000256" key="1">
    <source>
        <dbReference type="ARBA" id="ARBA00004271"/>
    </source>
</evidence>
<gene>
    <name evidence="8" type="ORF">Bca52824_047897</name>
</gene>
<comment type="similarity">
    <text evidence="6">Belongs to the PMEI family.</text>
</comment>
<evidence type="ECO:0000256" key="3">
    <source>
        <dbReference type="ARBA" id="ARBA00022525"/>
    </source>
</evidence>
<dbReference type="PANTHER" id="PTHR31080:SF118">
    <property type="entry name" value="PECTINESTERASE INHIBITOR 10"/>
    <property type="match status" value="1"/>
</dbReference>
<dbReference type="SUPFAM" id="SSF101148">
    <property type="entry name" value="Plant invertase/pectin methylesterase inhibitor"/>
    <property type="match status" value="1"/>
</dbReference>
<protein>
    <recommendedName>
        <fullName evidence="7">Pectinesterase inhibitor domain-containing protein</fullName>
    </recommendedName>
</protein>
<dbReference type="InterPro" id="IPR006501">
    <property type="entry name" value="Pectinesterase_inhib_dom"/>
</dbReference>
<dbReference type="Pfam" id="PF04043">
    <property type="entry name" value="PMEI"/>
    <property type="match status" value="1"/>
</dbReference>
<keyword evidence="4" id="KW-0732">Signal</keyword>
<keyword evidence="5" id="KW-1015">Disulfide bond</keyword>
<dbReference type="CDD" id="cd15798">
    <property type="entry name" value="PMEI-like_3"/>
    <property type="match status" value="1"/>
</dbReference>
<comment type="caution">
    <text evidence="8">The sequence shown here is derived from an EMBL/GenBank/DDBJ whole genome shotgun (WGS) entry which is preliminary data.</text>
</comment>
<feature type="domain" description="Pectinesterase inhibitor" evidence="7">
    <location>
        <begin position="66"/>
        <end position="227"/>
    </location>
</feature>
<evidence type="ECO:0000256" key="4">
    <source>
        <dbReference type="ARBA" id="ARBA00022729"/>
    </source>
</evidence>
<dbReference type="FunFam" id="1.20.140.40:FF:000006">
    <property type="entry name" value="Pectinesterase inhibitor 3"/>
    <property type="match status" value="1"/>
</dbReference>
<proteinExistence type="inferred from homology"/>
<dbReference type="EMBL" id="JAAMPC010000010">
    <property type="protein sequence ID" value="KAG2288293.1"/>
    <property type="molecule type" value="Genomic_DNA"/>
</dbReference>
<dbReference type="PANTHER" id="PTHR31080">
    <property type="entry name" value="PECTINESTERASE INHIBITOR-LIKE"/>
    <property type="match status" value="1"/>
</dbReference>
<dbReference type="InterPro" id="IPR035513">
    <property type="entry name" value="Invertase/methylesterase_inhib"/>
</dbReference>
<dbReference type="InterPro" id="IPR051955">
    <property type="entry name" value="PME_Inhibitor"/>
</dbReference>
<dbReference type="AlphaFoldDB" id="A0A8X7RFH7"/>
<sequence length="237" mass="26443">MFKKKKKYLIVCSKKIIYIYSTLKYHLGPFFSFKKDENLISNPNLFLSIALLLFITSSSIKILKSYQLRLHQKSCNLTLYKILCYISLSPYALTIESNPQKLTVTALNLTVFFAKSATKYIKNIPHSGNGLTRFEAGAVADCLEEIGDSVSELQDSLRELDSINHKDSSKFEMVMSDVKTWVSAALTNDDTCMDGFGQSAGAKAAVKDLVRGHVIKVSRMTSNALALINMYASTDVH</sequence>
<reference evidence="8 9" key="1">
    <citation type="submission" date="2020-02" db="EMBL/GenBank/DDBJ databases">
        <authorList>
            <person name="Ma Q."/>
            <person name="Huang Y."/>
            <person name="Song X."/>
            <person name="Pei D."/>
        </authorList>
    </citation>
    <scope>NUCLEOTIDE SEQUENCE [LARGE SCALE GENOMIC DNA]</scope>
    <source>
        <strain evidence="8">Sxm20200214</strain>
        <tissue evidence="8">Leaf</tissue>
    </source>
</reference>
<dbReference type="Proteomes" id="UP000886595">
    <property type="component" value="Unassembled WGS sequence"/>
</dbReference>
<dbReference type="SMART" id="SM00856">
    <property type="entry name" value="PMEI"/>
    <property type="match status" value="1"/>
</dbReference>
<evidence type="ECO:0000259" key="7">
    <source>
        <dbReference type="SMART" id="SM00856"/>
    </source>
</evidence>
<comment type="subcellular location">
    <subcellularLocation>
        <location evidence="1">Secreted</location>
        <location evidence="1">Extracellular space</location>
        <location evidence="1">Apoplast</location>
    </subcellularLocation>
</comment>
<dbReference type="OrthoDB" id="1430376at2759"/>
<evidence type="ECO:0000313" key="8">
    <source>
        <dbReference type="EMBL" id="KAG2288293.1"/>
    </source>
</evidence>